<evidence type="ECO:0000313" key="3">
    <source>
        <dbReference type="Proteomes" id="UP000030762"/>
    </source>
</evidence>
<dbReference type="AlphaFoldDB" id="T0QSV3"/>
<feature type="region of interest" description="Disordered" evidence="1">
    <location>
        <begin position="175"/>
        <end position="195"/>
    </location>
</feature>
<evidence type="ECO:0000256" key="1">
    <source>
        <dbReference type="SAM" id="MobiDB-lite"/>
    </source>
</evidence>
<feature type="compositionally biased region" description="Polar residues" evidence="1">
    <location>
        <begin position="1"/>
        <end position="11"/>
    </location>
</feature>
<dbReference type="OrthoDB" id="67672at2759"/>
<dbReference type="VEuPathDB" id="FungiDB:SDRG_05317"/>
<dbReference type="EMBL" id="JH767145">
    <property type="protein sequence ID" value="EQC37090.1"/>
    <property type="molecule type" value="Genomic_DNA"/>
</dbReference>
<protein>
    <submittedName>
        <fullName evidence="2">Uncharacterized protein</fullName>
    </submittedName>
</protein>
<dbReference type="eggNOG" id="ENOG502SAMS">
    <property type="taxonomic scope" value="Eukaryota"/>
</dbReference>
<dbReference type="InParanoid" id="T0QSV3"/>
<gene>
    <name evidence="2" type="ORF">SDRG_05317</name>
</gene>
<dbReference type="RefSeq" id="XP_008609252.1">
    <property type="nucleotide sequence ID" value="XM_008611030.1"/>
</dbReference>
<organism evidence="2 3">
    <name type="scientific">Saprolegnia diclina (strain VS20)</name>
    <dbReference type="NCBI Taxonomy" id="1156394"/>
    <lineage>
        <taxon>Eukaryota</taxon>
        <taxon>Sar</taxon>
        <taxon>Stramenopiles</taxon>
        <taxon>Oomycota</taxon>
        <taxon>Saprolegniomycetes</taxon>
        <taxon>Saprolegniales</taxon>
        <taxon>Saprolegniaceae</taxon>
        <taxon>Saprolegnia</taxon>
    </lineage>
</organism>
<reference evidence="2 3" key="1">
    <citation type="submission" date="2012-04" db="EMBL/GenBank/DDBJ databases">
        <title>The Genome Sequence of Saprolegnia declina VS20.</title>
        <authorList>
            <consortium name="The Broad Institute Genome Sequencing Platform"/>
            <person name="Russ C."/>
            <person name="Nusbaum C."/>
            <person name="Tyler B."/>
            <person name="van West P."/>
            <person name="Dieguez-Uribeondo J."/>
            <person name="de Bruijn I."/>
            <person name="Tripathy S."/>
            <person name="Jiang R."/>
            <person name="Young S.K."/>
            <person name="Zeng Q."/>
            <person name="Gargeya S."/>
            <person name="Fitzgerald M."/>
            <person name="Haas B."/>
            <person name="Abouelleil A."/>
            <person name="Alvarado L."/>
            <person name="Arachchi H.M."/>
            <person name="Berlin A."/>
            <person name="Chapman S.B."/>
            <person name="Goldberg J."/>
            <person name="Griggs A."/>
            <person name="Gujja S."/>
            <person name="Hansen M."/>
            <person name="Howarth C."/>
            <person name="Imamovic A."/>
            <person name="Larimer J."/>
            <person name="McCowen C."/>
            <person name="Montmayeur A."/>
            <person name="Murphy C."/>
            <person name="Neiman D."/>
            <person name="Pearson M."/>
            <person name="Priest M."/>
            <person name="Roberts A."/>
            <person name="Saif S."/>
            <person name="Shea T."/>
            <person name="Sisk P."/>
            <person name="Sykes S."/>
            <person name="Wortman J."/>
            <person name="Nusbaum C."/>
            <person name="Birren B."/>
        </authorList>
    </citation>
    <scope>NUCLEOTIDE SEQUENCE [LARGE SCALE GENOMIC DNA]</scope>
    <source>
        <strain evidence="2 3">VS20</strain>
    </source>
</reference>
<sequence>MTTGRSWSEDFTSMYHDPRPHDMAHRSWSVCDDYTPYAPTEVSASPSSSSSDTAEAGAITYPQATNMAHKCGYRTGKCFNLRAQKRNGKDHKLCDFHREKANLNQKKLDRKKRLRRFSPYDEKAAPLSLPSLLEEDKVEDDDELTASSPTRIDDAPLVLGFDEVEFFCHVMTPEMRHQTPKTEPAPLSLDTTTCRSSDDATSSALDMLFKSEIMFFVDQM</sequence>
<accession>T0QSV3</accession>
<dbReference type="Proteomes" id="UP000030762">
    <property type="component" value="Unassembled WGS sequence"/>
</dbReference>
<dbReference type="OMA" id="DEVEFFC"/>
<keyword evidence="3" id="KW-1185">Reference proteome</keyword>
<dbReference type="GeneID" id="19946044"/>
<evidence type="ECO:0000313" key="2">
    <source>
        <dbReference type="EMBL" id="EQC37090.1"/>
    </source>
</evidence>
<feature type="region of interest" description="Disordered" evidence="1">
    <location>
        <begin position="1"/>
        <end position="22"/>
    </location>
</feature>
<proteinExistence type="predicted"/>
<name>T0QSV3_SAPDV</name>